<gene>
    <name evidence="1" type="ORF">SSLN_LOCUS16883</name>
</gene>
<dbReference type="Proteomes" id="UP000275846">
    <property type="component" value="Unassembled WGS sequence"/>
</dbReference>
<name>A0A183TK86_SCHSO</name>
<keyword evidence="2" id="KW-1185">Reference proteome</keyword>
<reference evidence="3" key="1">
    <citation type="submission" date="2016-06" db="UniProtKB">
        <authorList>
            <consortium name="WormBaseParasite"/>
        </authorList>
    </citation>
    <scope>IDENTIFICATION</scope>
</reference>
<evidence type="ECO:0000313" key="1">
    <source>
        <dbReference type="EMBL" id="VDM03269.1"/>
    </source>
</evidence>
<reference evidence="1 2" key="2">
    <citation type="submission" date="2018-11" db="EMBL/GenBank/DDBJ databases">
        <authorList>
            <consortium name="Pathogen Informatics"/>
        </authorList>
    </citation>
    <scope>NUCLEOTIDE SEQUENCE [LARGE SCALE GENOMIC DNA]</scope>
    <source>
        <strain evidence="1 2">NST_G2</strain>
    </source>
</reference>
<evidence type="ECO:0000313" key="3">
    <source>
        <dbReference type="WBParaSite" id="SSLN_0001753101-mRNA-1"/>
    </source>
</evidence>
<accession>A0A183TK86</accession>
<dbReference type="WBParaSite" id="SSLN_0001753101-mRNA-1">
    <property type="protein sequence ID" value="SSLN_0001753101-mRNA-1"/>
    <property type="gene ID" value="SSLN_0001753101"/>
</dbReference>
<dbReference type="EMBL" id="UYSU01041647">
    <property type="protein sequence ID" value="VDM03269.1"/>
    <property type="molecule type" value="Genomic_DNA"/>
</dbReference>
<protein>
    <submittedName>
        <fullName evidence="3">Sulfatase</fullName>
    </submittedName>
</protein>
<sequence length="77" mass="8740">MPKQNRFLDLPSSLPENIRAVKQISSGKAPESDAIPPEVYKHGGSRLMAELTTLFQEMWRLGQDPQDFKDATIVHLY</sequence>
<dbReference type="OrthoDB" id="407509at2759"/>
<organism evidence="3">
    <name type="scientific">Schistocephalus solidus</name>
    <name type="common">Tapeworm</name>
    <dbReference type="NCBI Taxonomy" id="70667"/>
    <lineage>
        <taxon>Eukaryota</taxon>
        <taxon>Metazoa</taxon>
        <taxon>Spiralia</taxon>
        <taxon>Lophotrochozoa</taxon>
        <taxon>Platyhelminthes</taxon>
        <taxon>Cestoda</taxon>
        <taxon>Eucestoda</taxon>
        <taxon>Diphyllobothriidea</taxon>
        <taxon>Diphyllobothriidae</taxon>
        <taxon>Schistocephalus</taxon>
    </lineage>
</organism>
<evidence type="ECO:0000313" key="2">
    <source>
        <dbReference type="Proteomes" id="UP000275846"/>
    </source>
</evidence>
<proteinExistence type="predicted"/>
<dbReference type="AlphaFoldDB" id="A0A183TK86"/>